<dbReference type="Proteomes" id="UP000288351">
    <property type="component" value="Unassembled WGS sequence"/>
</dbReference>
<dbReference type="InterPro" id="IPR011701">
    <property type="entry name" value="MFS"/>
</dbReference>
<dbReference type="Pfam" id="PF07690">
    <property type="entry name" value="MFS_1"/>
    <property type="match status" value="1"/>
</dbReference>
<protein>
    <submittedName>
        <fullName evidence="7">MFS transporter</fullName>
    </submittedName>
</protein>
<evidence type="ECO:0000256" key="6">
    <source>
        <dbReference type="ARBA" id="ARBA00023136"/>
    </source>
</evidence>
<dbReference type="SUPFAM" id="SSF103473">
    <property type="entry name" value="MFS general substrate transporter"/>
    <property type="match status" value="1"/>
</dbReference>
<evidence type="ECO:0000313" key="7">
    <source>
        <dbReference type="EMBL" id="GCB90007.1"/>
    </source>
</evidence>
<evidence type="ECO:0000256" key="3">
    <source>
        <dbReference type="ARBA" id="ARBA00022475"/>
    </source>
</evidence>
<organism evidence="7 8">
    <name type="scientific">Streptomyces noursei</name>
    <name type="common">Streptomyces albulus</name>
    <dbReference type="NCBI Taxonomy" id="1971"/>
    <lineage>
        <taxon>Bacteria</taxon>
        <taxon>Bacillati</taxon>
        <taxon>Actinomycetota</taxon>
        <taxon>Actinomycetes</taxon>
        <taxon>Kitasatosporales</taxon>
        <taxon>Streptomycetaceae</taxon>
        <taxon>Streptomyces</taxon>
    </lineage>
</organism>
<evidence type="ECO:0000256" key="5">
    <source>
        <dbReference type="ARBA" id="ARBA00022989"/>
    </source>
</evidence>
<keyword evidence="5" id="KW-1133">Transmembrane helix</keyword>
<dbReference type="GO" id="GO:0005886">
    <property type="term" value="C:plasma membrane"/>
    <property type="evidence" value="ECO:0007669"/>
    <property type="project" value="UniProtKB-SubCell"/>
</dbReference>
<comment type="caution">
    <text evidence="7">The sequence shown here is derived from an EMBL/GenBank/DDBJ whole genome shotgun (WGS) entry which is preliminary data.</text>
</comment>
<keyword evidence="4" id="KW-0812">Transmembrane</keyword>
<keyword evidence="2" id="KW-0813">Transport</keyword>
<dbReference type="AlphaFoldDB" id="A0A059VSJ9"/>
<evidence type="ECO:0000313" key="8">
    <source>
        <dbReference type="Proteomes" id="UP000288351"/>
    </source>
</evidence>
<comment type="subcellular location">
    <subcellularLocation>
        <location evidence="1">Cell membrane</location>
        <topology evidence="1">Multi-pass membrane protein</topology>
    </subcellularLocation>
</comment>
<dbReference type="STRING" id="68570.DC74_1870"/>
<sequence>MSPLLPDTRPRRVLALATLVGTIGKGIFLTSGVLYFTRSAHLPVKQVGIGLSVAGFISVAIGIFAGYLADRRGARGIYVASLVLGGLATAGFCLVSSFWPFLVVASLAAAAQGAGLIARGPLIRRYGGKRPQEFRAYIQSVTNVGISVGAAVAGWAAQADTRSAYLLIVVGNAVLLLASAAIMLCLPPVPPEVPAEGPRWLALRDRPYIALSLLDGILSIQYRVLTVAIPLWLVSQTSAPRWLISAIVIANTAIVVLFQVRASKSIDSPRAAGLTLRRSGVAFLISCVAIAWSAGVPTWVAVIMLVIATVVHSVGELWQAAGGFEISFELAPSHSQGQYLGVFGIGLGLAESFGPALLTSLCIGLGKPGWYIVGLLFLAAGLAQPAAVRWAERTRHIYREPAAPKAPGVPSDSSSSAA</sequence>
<dbReference type="InterPro" id="IPR050171">
    <property type="entry name" value="MFS_Transporters"/>
</dbReference>
<accession>A0A059VSJ9</accession>
<evidence type="ECO:0000256" key="1">
    <source>
        <dbReference type="ARBA" id="ARBA00004651"/>
    </source>
</evidence>
<dbReference type="PANTHER" id="PTHR23517:SF2">
    <property type="entry name" value="MULTIDRUG RESISTANCE PROTEIN MDTH"/>
    <property type="match status" value="1"/>
</dbReference>
<proteinExistence type="predicted"/>
<evidence type="ECO:0000256" key="4">
    <source>
        <dbReference type="ARBA" id="ARBA00022692"/>
    </source>
</evidence>
<dbReference type="eggNOG" id="COG2814">
    <property type="taxonomic scope" value="Bacteria"/>
</dbReference>
<keyword evidence="3" id="KW-1003">Cell membrane</keyword>
<dbReference type="RefSeq" id="WP_037633136.1">
    <property type="nucleotide sequence ID" value="NZ_BHXC01000006.1"/>
</dbReference>
<gene>
    <name evidence="7" type="ORF">SALB_02701</name>
</gene>
<evidence type="ECO:0000256" key="2">
    <source>
        <dbReference type="ARBA" id="ARBA00022448"/>
    </source>
</evidence>
<dbReference type="PANTHER" id="PTHR23517">
    <property type="entry name" value="RESISTANCE PROTEIN MDTM, PUTATIVE-RELATED-RELATED"/>
    <property type="match status" value="1"/>
</dbReference>
<dbReference type="Gene3D" id="1.20.1250.20">
    <property type="entry name" value="MFS general substrate transporter like domains"/>
    <property type="match status" value="2"/>
</dbReference>
<dbReference type="InterPro" id="IPR036259">
    <property type="entry name" value="MFS_trans_sf"/>
</dbReference>
<name>A0A059VSJ9_STRNR</name>
<dbReference type="GO" id="GO:0022857">
    <property type="term" value="F:transmembrane transporter activity"/>
    <property type="evidence" value="ECO:0007669"/>
    <property type="project" value="InterPro"/>
</dbReference>
<keyword evidence="6" id="KW-0472">Membrane</keyword>
<reference evidence="7 8" key="1">
    <citation type="journal article" date="2019" name="Microbiol. Resour. Announc.">
        <title>Draft Genome Sequence of the Most Traditional epsilon-Poly-l-Lysine Producer, Streptomyces albulus NBRC14147.</title>
        <authorList>
            <person name="Yamanaka K."/>
            <person name="Hamano Y."/>
        </authorList>
    </citation>
    <scope>NUCLEOTIDE SEQUENCE [LARGE SCALE GENOMIC DNA]</scope>
    <source>
        <strain evidence="7 8">NBRC 14147</strain>
    </source>
</reference>
<dbReference type="EMBL" id="BHXC01000006">
    <property type="protein sequence ID" value="GCB90007.1"/>
    <property type="molecule type" value="Genomic_DNA"/>
</dbReference>